<dbReference type="AlphaFoldDB" id="A0AAW1XHC4"/>
<evidence type="ECO:0000313" key="3">
    <source>
        <dbReference type="Proteomes" id="UP001457282"/>
    </source>
</evidence>
<proteinExistence type="predicted"/>
<feature type="region of interest" description="Disordered" evidence="1">
    <location>
        <begin position="37"/>
        <end position="58"/>
    </location>
</feature>
<feature type="region of interest" description="Disordered" evidence="1">
    <location>
        <begin position="1"/>
        <end position="24"/>
    </location>
</feature>
<feature type="region of interest" description="Disordered" evidence="1">
    <location>
        <begin position="108"/>
        <end position="127"/>
    </location>
</feature>
<feature type="compositionally biased region" description="Low complexity" evidence="1">
    <location>
        <begin position="11"/>
        <end position="24"/>
    </location>
</feature>
<evidence type="ECO:0000256" key="1">
    <source>
        <dbReference type="SAM" id="MobiDB-lite"/>
    </source>
</evidence>
<accession>A0AAW1XHC4</accession>
<dbReference type="Proteomes" id="UP001457282">
    <property type="component" value="Unassembled WGS sequence"/>
</dbReference>
<feature type="compositionally biased region" description="Polar residues" evidence="1">
    <location>
        <begin position="151"/>
        <end position="164"/>
    </location>
</feature>
<evidence type="ECO:0000313" key="2">
    <source>
        <dbReference type="EMBL" id="KAK9935917.1"/>
    </source>
</evidence>
<feature type="compositionally biased region" description="Low complexity" evidence="1">
    <location>
        <begin position="108"/>
        <end position="120"/>
    </location>
</feature>
<dbReference type="EMBL" id="JBEDUW010000003">
    <property type="protein sequence ID" value="KAK9935917.1"/>
    <property type="molecule type" value="Genomic_DNA"/>
</dbReference>
<sequence>MGANLSIFKRSSSTRSSTCNSSSTGASLIELLRPGCLKSEKNNGKRPLTPEKKKKNNNVINTSSTTSVANITAGESSFTTLGECLLSSPGSKPDSMSGGELCVLRSQYSSRRVHPSSSSSKRPHTYDHAALGSKARLVRNGEDETADANLDNMTSSSLSRTQSENKSKKKVSFRLPEEADIIMFYPSEEMFTDCEDSV</sequence>
<gene>
    <name evidence="2" type="ORF">M0R45_012790</name>
</gene>
<reference evidence="2 3" key="1">
    <citation type="journal article" date="2023" name="G3 (Bethesda)">
        <title>A chromosome-length genome assembly and annotation of blackberry (Rubus argutus, cv. 'Hillquist').</title>
        <authorList>
            <person name="Bruna T."/>
            <person name="Aryal R."/>
            <person name="Dudchenko O."/>
            <person name="Sargent D.J."/>
            <person name="Mead D."/>
            <person name="Buti M."/>
            <person name="Cavallini A."/>
            <person name="Hytonen T."/>
            <person name="Andres J."/>
            <person name="Pham M."/>
            <person name="Weisz D."/>
            <person name="Mascagni F."/>
            <person name="Usai G."/>
            <person name="Natali L."/>
            <person name="Bassil N."/>
            <person name="Fernandez G.E."/>
            <person name="Lomsadze A."/>
            <person name="Armour M."/>
            <person name="Olukolu B."/>
            <person name="Poorten T."/>
            <person name="Britton C."/>
            <person name="Davik J."/>
            <person name="Ashrafi H."/>
            <person name="Aiden E.L."/>
            <person name="Borodovsky M."/>
            <person name="Worthington M."/>
        </authorList>
    </citation>
    <scope>NUCLEOTIDE SEQUENCE [LARGE SCALE GENOMIC DNA]</scope>
    <source>
        <strain evidence="2">PI 553951</strain>
    </source>
</reference>
<keyword evidence="3" id="KW-1185">Reference proteome</keyword>
<feature type="compositionally biased region" description="Basic and acidic residues" evidence="1">
    <location>
        <begin position="38"/>
        <end position="51"/>
    </location>
</feature>
<organism evidence="2 3">
    <name type="scientific">Rubus argutus</name>
    <name type="common">Southern blackberry</name>
    <dbReference type="NCBI Taxonomy" id="59490"/>
    <lineage>
        <taxon>Eukaryota</taxon>
        <taxon>Viridiplantae</taxon>
        <taxon>Streptophyta</taxon>
        <taxon>Embryophyta</taxon>
        <taxon>Tracheophyta</taxon>
        <taxon>Spermatophyta</taxon>
        <taxon>Magnoliopsida</taxon>
        <taxon>eudicotyledons</taxon>
        <taxon>Gunneridae</taxon>
        <taxon>Pentapetalae</taxon>
        <taxon>rosids</taxon>
        <taxon>fabids</taxon>
        <taxon>Rosales</taxon>
        <taxon>Rosaceae</taxon>
        <taxon>Rosoideae</taxon>
        <taxon>Rosoideae incertae sedis</taxon>
        <taxon>Rubus</taxon>
    </lineage>
</organism>
<feature type="region of interest" description="Disordered" evidence="1">
    <location>
        <begin position="145"/>
        <end position="171"/>
    </location>
</feature>
<name>A0AAW1XHC4_RUBAR</name>
<comment type="caution">
    <text evidence="2">The sequence shown here is derived from an EMBL/GenBank/DDBJ whole genome shotgun (WGS) entry which is preliminary data.</text>
</comment>
<protein>
    <submittedName>
        <fullName evidence="2">Uncharacterized protein</fullName>
    </submittedName>
</protein>